<evidence type="ECO:0000313" key="2">
    <source>
        <dbReference type="EMBL" id="KAK2955898.1"/>
    </source>
</evidence>
<proteinExistence type="predicted"/>
<gene>
    <name evidence="2" type="ORF">BLNAU_9058</name>
</gene>
<evidence type="ECO:0000256" key="1">
    <source>
        <dbReference type="SAM" id="MobiDB-lite"/>
    </source>
</evidence>
<protein>
    <submittedName>
        <fullName evidence="2">Uncharacterized protein</fullName>
    </submittedName>
</protein>
<reference evidence="2 3" key="1">
    <citation type="journal article" date="2022" name="bioRxiv">
        <title>Genomics of Preaxostyla Flagellates Illuminates Evolutionary Transitions and the Path Towards Mitochondrial Loss.</title>
        <authorList>
            <person name="Novak L.V.F."/>
            <person name="Treitli S.C."/>
            <person name="Pyrih J."/>
            <person name="Halakuc P."/>
            <person name="Pipaliya S.V."/>
            <person name="Vacek V."/>
            <person name="Brzon O."/>
            <person name="Soukal P."/>
            <person name="Eme L."/>
            <person name="Dacks J.B."/>
            <person name="Karnkowska A."/>
            <person name="Elias M."/>
            <person name="Hampl V."/>
        </authorList>
    </citation>
    <scope>NUCLEOTIDE SEQUENCE [LARGE SCALE GENOMIC DNA]</scope>
    <source>
        <strain evidence="2">NAU3</strain>
        <tissue evidence="2">Gut</tissue>
    </source>
</reference>
<feature type="region of interest" description="Disordered" evidence="1">
    <location>
        <begin position="168"/>
        <end position="200"/>
    </location>
</feature>
<keyword evidence="3" id="KW-1185">Reference proteome</keyword>
<dbReference type="Proteomes" id="UP001281761">
    <property type="component" value="Unassembled WGS sequence"/>
</dbReference>
<evidence type="ECO:0000313" key="3">
    <source>
        <dbReference type="Proteomes" id="UP001281761"/>
    </source>
</evidence>
<comment type="caution">
    <text evidence="2">The sequence shown here is derived from an EMBL/GenBank/DDBJ whole genome shotgun (WGS) entry which is preliminary data.</text>
</comment>
<feature type="compositionally biased region" description="Basic residues" evidence="1">
    <location>
        <begin position="169"/>
        <end position="182"/>
    </location>
</feature>
<organism evidence="2 3">
    <name type="scientific">Blattamonas nauphoetae</name>
    <dbReference type="NCBI Taxonomy" id="2049346"/>
    <lineage>
        <taxon>Eukaryota</taxon>
        <taxon>Metamonada</taxon>
        <taxon>Preaxostyla</taxon>
        <taxon>Oxymonadida</taxon>
        <taxon>Blattamonas</taxon>
    </lineage>
</organism>
<feature type="compositionally biased region" description="Basic and acidic residues" evidence="1">
    <location>
        <begin position="183"/>
        <end position="192"/>
    </location>
</feature>
<feature type="compositionally biased region" description="Acidic residues" evidence="1">
    <location>
        <begin position="24"/>
        <end position="38"/>
    </location>
</feature>
<feature type="compositionally biased region" description="Basic and acidic residues" evidence="1">
    <location>
        <begin position="39"/>
        <end position="56"/>
    </location>
</feature>
<accession>A0ABQ9XWN7</accession>
<feature type="region of interest" description="Disordered" evidence="1">
    <location>
        <begin position="19"/>
        <end position="56"/>
    </location>
</feature>
<name>A0ABQ9XWN7_9EUKA</name>
<dbReference type="EMBL" id="JARBJD010000061">
    <property type="protein sequence ID" value="KAK2955898.1"/>
    <property type="molecule type" value="Genomic_DNA"/>
</dbReference>
<sequence length="254" mass="29990">MSRCLSGLGLIEETLGRVLRGLMDEDEEEEDEKMDDGEEERREENGKEDEMERRELEKEVGGMFVRHFGRSVSQRVGKIGVIGIDIGKERFWMKKREEDRTRKNEEKLKHELDEMRRKEEDRQRRMDEMEKEHRQTQAELKQQYEENKLKIKLAEEYKQLKLVEEVERMRRKKKKKKKKRKGSDRPRPEHQRLNGSTVPSSLSAFGPVVVRFTLVIKVKSGCYKLELLLSHKPINSKATVSGYSSNSGMVRDPL</sequence>